<reference evidence="1 2" key="1">
    <citation type="submission" date="2016-08" db="EMBL/GenBank/DDBJ databases">
        <authorList>
            <person name="Seilhamer J.J."/>
        </authorList>
    </citation>
    <scope>NUCLEOTIDE SEQUENCE [LARGE SCALE GENOMIC DNA]</scope>
    <source>
        <strain evidence="1 2">KT-27</strain>
    </source>
</reference>
<evidence type="ECO:0000313" key="2">
    <source>
        <dbReference type="Proteomes" id="UP000237194"/>
    </source>
</evidence>
<sequence>MVNNQAALIGSSIVSFLPGLDLQQRDAVKTAVALAERATLSVFNDGLIEDWLSYFRNQLKFMGWDAVSAEDIHWPSDKRPKLVDKALQTIAVTAGEHFAESTKFALSRLMANPTTLGSFERKAAERQCIQFLPCAPAGNGRVDMVLYFETDKKSSFSTGFMGRKRSYRNVRAELVRFNARAFISTYLPKVLAGEVKQALLNIEDYQT</sequence>
<dbReference type="RefSeq" id="WP_103435898.1">
    <property type="nucleotide sequence ID" value="NZ_MIND01000018.1"/>
</dbReference>
<name>A0A2S3W9D7_PSEPU</name>
<dbReference type="Proteomes" id="UP000237194">
    <property type="component" value="Unassembled WGS sequence"/>
</dbReference>
<evidence type="ECO:0000313" key="1">
    <source>
        <dbReference type="EMBL" id="POF87557.1"/>
    </source>
</evidence>
<proteinExistence type="predicted"/>
<reference evidence="1 2" key="2">
    <citation type="submission" date="2018-03" db="EMBL/GenBank/DDBJ databases">
        <title>Draft genome of Pseudomonas putida strain KT-27.</title>
        <authorList>
            <person name="Yoshizawa S."/>
            <person name="Khan N.H."/>
            <person name="Nishimura M."/>
            <person name="Chiura H.X."/>
            <person name="Ogura Y."/>
            <person name="Hayashi T."/>
            <person name="Kogure K."/>
        </authorList>
    </citation>
    <scope>NUCLEOTIDE SEQUENCE [LARGE SCALE GENOMIC DNA]</scope>
    <source>
        <strain evidence="1 2">KT-27</strain>
    </source>
</reference>
<accession>A0A2S3W9D7</accession>
<gene>
    <name evidence="1" type="ORF">BGP80_06065</name>
</gene>
<dbReference type="AlphaFoldDB" id="A0A2S3W9D7"/>
<comment type="caution">
    <text evidence="1">The sequence shown here is derived from an EMBL/GenBank/DDBJ whole genome shotgun (WGS) entry which is preliminary data.</text>
</comment>
<protein>
    <submittedName>
        <fullName evidence="1">Uncharacterized protein</fullName>
    </submittedName>
</protein>
<dbReference type="EMBL" id="MIND01000018">
    <property type="protein sequence ID" value="POF87557.1"/>
    <property type="molecule type" value="Genomic_DNA"/>
</dbReference>
<organism evidence="1 2">
    <name type="scientific">Pseudomonas putida</name>
    <name type="common">Arthrobacter siderocapsulatus</name>
    <dbReference type="NCBI Taxonomy" id="303"/>
    <lineage>
        <taxon>Bacteria</taxon>
        <taxon>Pseudomonadati</taxon>
        <taxon>Pseudomonadota</taxon>
        <taxon>Gammaproteobacteria</taxon>
        <taxon>Pseudomonadales</taxon>
        <taxon>Pseudomonadaceae</taxon>
        <taxon>Pseudomonas</taxon>
    </lineage>
</organism>